<feature type="domain" description="TsaA-like" evidence="3">
    <location>
        <begin position="6"/>
        <end position="147"/>
    </location>
</feature>
<reference evidence="5" key="1">
    <citation type="submission" date="2017-01" db="EMBL/GenBank/DDBJ databases">
        <authorList>
            <person name="Varghese N."/>
            <person name="Submissions S."/>
        </authorList>
    </citation>
    <scope>NUCLEOTIDE SEQUENCE [LARGE SCALE GENOMIC DNA]</scope>
    <source>
        <strain evidence="5">DSM 21768</strain>
    </source>
</reference>
<dbReference type="AlphaFoldDB" id="A0A1N7FXR6"/>
<evidence type="ECO:0000259" key="3">
    <source>
        <dbReference type="PROSITE" id="PS51668"/>
    </source>
</evidence>
<accession>A0A1N7FXR6</accession>
<evidence type="ECO:0000256" key="1">
    <source>
        <dbReference type="ARBA" id="ARBA00022691"/>
    </source>
</evidence>
<dbReference type="InterPro" id="IPR040372">
    <property type="entry name" value="YaeB-like"/>
</dbReference>
<sequence>MQEIHLPIIGYHRSPLPQKFGTPRQPNLVELASYIDFVPPFDTPAAFEGIEIYSHLWVLWQFHQNVVQKNFRPQVRPPRFGGNAKMGVFATRSMYRPSGLGLSVVRLVGVECHQHSVRLHIAGADMIDGTPIVDIKPYLPFVDSVFDAVSGKIDTPAVRKVVIDAQASQAFADCVLQGVLSATDVDIITQLIAQDPRPAYRQQEVAVVFSLRFLQVDVDFLMDDDGLMHIVQVRILAS</sequence>
<keyword evidence="4" id="KW-0489">Methyltransferase</keyword>
<organism evidence="4 5">
    <name type="scientific">Moraxella cuniculi DSM 21768</name>
    <dbReference type="NCBI Taxonomy" id="1122245"/>
    <lineage>
        <taxon>Bacteria</taxon>
        <taxon>Pseudomonadati</taxon>
        <taxon>Pseudomonadota</taxon>
        <taxon>Gammaproteobacteria</taxon>
        <taxon>Moraxellales</taxon>
        <taxon>Moraxellaceae</taxon>
        <taxon>Moraxella</taxon>
    </lineage>
</organism>
<comment type="similarity">
    <text evidence="2">Belongs to the tRNA methyltransferase O family.</text>
</comment>
<keyword evidence="5" id="KW-1185">Reference proteome</keyword>
<dbReference type="InterPro" id="IPR041369">
    <property type="entry name" value="TrmO_C"/>
</dbReference>
<evidence type="ECO:0000313" key="4">
    <source>
        <dbReference type="EMBL" id="SIS05163.1"/>
    </source>
</evidence>
<dbReference type="NCBIfam" id="TIGR00104">
    <property type="entry name" value="tRNA_TsaA"/>
    <property type="match status" value="1"/>
</dbReference>
<dbReference type="Pfam" id="PF01980">
    <property type="entry name" value="TrmO_N"/>
    <property type="match status" value="1"/>
</dbReference>
<dbReference type="EMBL" id="FTNU01000019">
    <property type="protein sequence ID" value="SIS05163.1"/>
    <property type="molecule type" value="Genomic_DNA"/>
</dbReference>
<dbReference type="SUPFAM" id="SSF118196">
    <property type="entry name" value="YaeB-like"/>
    <property type="match status" value="1"/>
</dbReference>
<keyword evidence="4" id="KW-0808">Transferase</keyword>
<keyword evidence="1" id="KW-0949">S-adenosyl-L-methionine</keyword>
<evidence type="ECO:0000313" key="5">
    <source>
        <dbReference type="Proteomes" id="UP000187495"/>
    </source>
</evidence>
<dbReference type="PANTHER" id="PTHR12818:SF0">
    <property type="entry name" value="TRNA (ADENINE(37)-N6)-METHYLTRANSFERASE"/>
    <property type="match status" value="1"/>
</dbReference>
<dbReference type="GO" id="GO:0032259">
    <property type="term" value="P:methylation"/>
    <property type="evidence" value="ECO:0007669"/>
    <property type="project" value="UniProtKB-KW"/>
</dbReference>
<dbReference type="InterPro" id="IPR023370">
    <property type="entry name" value="TrmO-like_N"/>
</dbReference>
<dbReference type="Proteomes" id="UP000187495">
    <property type="component" value="Unassembled WGS sequence"/>
</dbReference>
<dbReference type="Gene3D" id="3.30.2310.10">
    <property type="entry name" value="YaeB-like"/>
    <property type="match status" value="1"/>
</dbReference>
<dbReference type="PANTHER" id="PTHR12818">
    <property type="entry name" value="TRNA (ADENINE(37)-N6)-METHYLTRANSFERASE"/>
    <property type="match status" value="1"/>
</dbReference>
<dbReference type="GO" id="GO:0008168">
    <property type="term" value="F:methyltransferase activity"/>
    <property type="evidence" value="ECO:0007669"/>
    <property type="project" value="UniProtKB-KW"/>
</dbReference>
<evidence type="ECO:0000256" key="2">
    <source>
        <dbReference type="ARBA" id="ARBA00033753"/>
    </source>
</evidence>
<dbReference type="InterPro" id="IPR036413">
    <property type="entry name" value="YaeB-like_sf"/>
</dbReference>
<dbReference type="CDD" id="cd09281">
    <property type="entry name" value="UPF0066"/>
    <property type="match status" value="1"/>
</dbReference>
<dbReference type="InterPro" id="IPR036414">
    <property type="entry name" value="YaeB_N_sf"/>
</dbReference>
<dbReference type="PROSITE" id="PS51668">
    <property type="entry name" value="TSAA_2"/>
    <property type="match status" value="1"/>
</dbReference>
<name>A0A1N7FXR6_9GAMM</name>
<protein>
    <submittedName>
        <fullName evidence="4">tRNA-Thr(GGU) m(6)t(6)A37 methyltransferase TsaA</fullName>
    </submittedName>
</protein>
<dbReference type="Gene3D" id="2.40.30.70">
    <property type="entry name" value="YaeB-like"/>
    <property type="match status" value="1"/>
</dbReference>
<dbReference type="RefSeq" id="WP_076555988.1">
    <property type="nucleotide sequence ID" value="NZ_FTNU01000019.1"/>
</dbReference>
<dbReference type="Pfam" id="PF18389">
    <property type="entry name" value="TrmO_C"/>
    <property type="match status" value="1"/>
</dbReference>
<gene>
    <name evidence="4" type="ORF">SAMN02745664_11913</name>
</gene>
<proteinExistence type="inferred from homology"/>